<dbReference type="Gene3D" id="3.40.50.1820">
    <property type="entry name" value="alpha/beta hydrolase"/>
    <property type="match status" value="1"/>
</dbReference>
<protein>
    <submittedName>
        <fullName evidence="2">Alpha/beta hydrolase</fullName>
    </submittedName>
</protein>
<dbReference type="Pfam" id="PF12697">
    <property type="entry name" value="Abhydrolase_6"/>
    <property type="match status" value="1"/>
</dbReference>
<dbReference type="GO" id="GO:0016787">
    <property type="term" value="F:hydrolase activity"/>
    <property type="evidence" value="ECO:0007669"/>
    <property type="project" value="UniProtKB-KW"/>
</dbReference>
<accession>A0A0H2KIU9</accession>
<comment type="caution">
    <text evidence="2">The sequence shown here is derived from an EMBL/GenBank/DDBJ whole genome shotgun (WGS) entry which is preliminary data.</text>
</comment>
<dbReference type="InterPro" id="IPR052897">
    <property type="entry name" value="Sec-Metab_Biosynth_Hydrolase"/>
</dbReference>
<name>A0A0H2KIU9_9MICO</name>
<proteinExistence type="predicted"/>
<sequence>MSTTKPIVLLVHGAFAGSDSWDGVVERLLAQSVDVVAIANPLRSVTGDAEYVRDVVAAIGRPVVLVGHSYGGIVVTGAAAGVDAVKALVYVGAFAPDAGESALQLSGKFPGSTLGETLIGYPLTSGGNELRIRGDAFPSQFAHDVPVERAVVMAAEQRPVTELALSEGLPGAEAAWRQVPSWFVYGEEDKNIPAELQRFMAERAGARASTAVAGASHALSVSRPAEVAATIIDAVAAVS</sequence>
<dbReference type="PATRIC" id="fig|264251.5.peg.3941"/>
<dbReference type="AlphaFoldDB" id="A0A0H2KIU9"/>
<dbReference type="SUPFAM" id="SSF53474">
    <property type="entry name" value="alpha/beta-Hydrolases"/>
    <property type="match status" value="1"/>
</dbReference>
<dbReference type="InterPro" id="IPR029058">
    <property type="entry name" value="AB_hydrolase_fold"/>
</dbReference>
<evidence type="ECO:0000313" key="2">
    <source>
        <dbReference type="EMBL" id="KLN33118.1"/>
    </source>
</evidence>
<evidence type="ECO:0000313" key="3">
    <source>
        <dbReference type="Proteomes" id="UP000035265"/>
    </source>
</evidence>
<keyword evidence="3" id="KW-1185">Reference proteome</keyword>
<dbReference type="RefSeq" id="WP_047234488.1">
    <property type="nucleotide sequence ID" value="NZ_JNBQ01000046.1"/>
</dbReference>
<organism evidence="2 3">
    <name type="scientific">Cellulosimicrobium funkei</name>
    <dbReference type="NCBI Taxonomy" id="264251"/>
    <lineage>
        <taxon>Bacteria</taxon>
        <taxon>Bacillati</taxon>
        <taxon>Actinomycetota</taxon>
        <taxon>Actinomycetes</taxon>
        <taxon>Micrococcales</taxon>
        <taxon>Promicromonosporaceae</taxon>
        <taxon>Cellulosimicrobium</taxon>
    </lineage>
</organism>
<dbReference type="STRING" id="264251.FB00_19450"/>
<keyword evidence="2" id="KW-0378">Hydrolase</keyword>
<gene>
    <name evidence="2" type="ORF">FB00_19450</name>
</gene>
<dbReference type="InterPro" id="IPR000073">
    <property type="entry name" value="AB_hydrolase_1"/>
</dbReference>
<feature type="domain" description="AB hydrolase-1" evidence="1">
    <location>
        <begin position="8"/>
        <end position="229"/>
    </location>
</feature>
<dbReference type="PANTHER" id="PTHR37017:SF11">
    <property type="entry name" value="ESTERASE_LIPASE_THIOESTERASE DOMAIN-CONTAINING PROTEIN"/>
    <property type="match status" value="1"/>
</dbReference>
<dbReference type="PANTHER" id="PTHR37017">
    <property type="entry name" value="AB HYDROLASE-1 DOMAIN-CONTAINING PROTEIN-RELATED"/>
    <property type="match status" value="1"/>
</dbReference>
<reference evidence="2 3" key="1">
    <citation type="submission" date="2014-05" db="EMBL/GenBank/DDBJ databases">
        <title>Cellulosimicrobium funkei U11 genome.</title>
        <authorList>
            <person name="Hu C."/>
            <person name="Gong Y."/>
            <person name="Wan W."/>
            <person name="Jiang M."/>
        </authorList>
    </citation>
    <scope>NUCLEOTIDE SEQUENCE [LARGE SCALE GENOMIC DNA]</scope>
    <source>
        <strain evidence="2 3">U11</strain>
    </source>
</reference>
<dbReference type="Proteomes" id="UP000035265">
    <property type="component" value="Unassembled WGS sequence"/>
</dbReference>
<dbReference type="EMBL" id="JNBQ01000046">
    <property type="protein sequence ID" value="KLN33118.1"/>
    <property type="molecule type" value="Genomic_DNA"/>
</dbReference>
<evidence type="ECO:0000259" key="1">
    <source>
        <dbReference type="Pfam" id="PF12697"/>
    </source>
</evidence>